<sequence length="123" mass="14133">MKKTLLVVLLMFVLSFGFIGVRFGSALIQEGNPIPYLVSIMKLELSNKGYEQAADTLNETSYVSAEKEYPSVVIDFMKEKDWDYKEQIGSGLVFERSQETITISTRKYSKNYFLWNVPNEVLN</sequence>
<protein>
    <recommendedName>
        <fullName evidence="3">DUF3139 domain-containing protein</fullName>
    </recommendedName>
</protein>
<evidence type="ECO:0000313" key="1">
    <source>
        <dbReference type="EMBL" id="MBP3950245.1"/>
    </source>
</evidence>
<dbReference type="Proteomes" id="UP000678228">
    <property type="component" value="Unassembled WGS sequence"/>
</dbReference>
<name>A0A941AM89_9BACI</name>
<keyword evidence="2" id="KW-1185">Reference proteome</keyword>
<dbReference type="AlphaFoldDB" id="A0A941AM89"/>
<accession>A0A941AM89</accession>
<evidence type="ECO:0000313" key="2">
    <source>
        <dbReference type="Proteomes" id="UP000678228"/>
    </source>
</evidence>
<reference evidence="1" key="1">
    <citation type="submission" date="2021-03" db="EMBL/GenBank/DDBJ databases">
        <title>Bacillus suaedae sp. nov., isolated from Suaeda aralocaspica.</title>
        <authorList>
            <person name="Lei R.F.R."/>
        </authorList>
    </citation>
    <scope>NUCLEOTIDE SEQUENCE</scope>
    <source>
        <strain evidence="1">YZJH907-2</strain>
    </source>
</reference>
<comment type="caution">
    <text evidence="1">The sequence shown here is derived from an EMBL/GenBank/DDBJ whole genome shotgun (WGS) entry which is preliminary data.</text>
</comment>
<dbReference type="EMBL" id="JAGKSQ010000001">
    <property type="protein sequence ID" value="MBP3950245.1"/>
    <property type="molecule type" value="Genomic_DNA"/>
</dbReference>
<organism evidence="1 2">
    <name type="scientific">Halalkalibacter suaedae</name>
    <dbReference type="NCBI Taxonomy" id="2822140"/>
    <lineage>
        <taxon>Bacteria</taxon>
        <taxon>Bacillati</taxon>
        <taxon>Bacillota</taxon>
        <taxon>Bacilli</taxon>
        <taxon>Bacillales</taxon>
        <taxon>Bacillaceae</taxon>
        <taxon>Halalkalibacter</taxon>
    </lineage>
</organism>
<evidence type="ECO:0008006" key="3">
    <source>
        <dbReference type="Google" id="ProtNLM"/>
    </source>
</evidence>
<proteinExistence type="predicted"/>
<gene>
    <name evidence="1" type="ORF">J7W16_03800</name>
</gene>